<feature type="domain" description="C2H2-type" evidence="7">
    <location>
        <begin position="972"/>
        <end position="1001"/>
    </location>
</feature>
<accession>A0AAN6GGK8</accession>
<dbReference type="Pfam" id="PF00096">
    <property type="entry name" value="zf-C2H2"/>
    <property type="match status" value="1"/>
</dbReference>
<evidence type="ECO:0000256" key="1">
    <source>
        <dbReference type="ARBA" id="ARBA00022723"/>
    </source>
</evidence>
<dbReference type="PROSITE" id="PS50157">
    <property type="entry name" value="ZINC_FINGER_C2H2_2"/>
    <property type="match status" value="2"/>
</dbReference>
<feature type="domain" description="C2H2-type" evidence="7">
    <location>
        <begin position="1002"/>
        <end position="1031"/>
    </location>
</feature>
<keyword evidence="2" id="KW-0677">Repeat</keyword>
<feature type="region of interest" description="Disordered" evidence="6">
    <location>
        <begin position="783"/>
        <end position="853"/>
    </location>
</feature>
<feature type="compositionally biased region" description="Low complexity" evidence="6">
    <location>
        <begin position="601"/>
        <end position="614"/>
    </location>
</feature>
<dbReference type="FunFam" id="3.30.160.60:FF:000007">
    <property type="entry name" value="Basic krueppel-like factor 3"/>
    <property type="match status" value="1"/>
</dbReference>
<feature type="compositionally biased region" description="Low complexity" evidence="6">
    <location>
        <begin position="1"/>
        <end position="44"/>
    </location>
</feature>
<evidence type="ECO:0000256" key="5">
    <source>
        <dbReference type="PROSITE-ProRule" id="PRU00042"/>
    </source>
</evidence>
<name>A0AAN6GGK8_9BASI</name>
<protein>
    <recommendedName>
        <fullName evidence="7">C2H2-type domain-containing protein</fullName>
    </recommendedName>
</protein>
<dbReference type="GO" id="GO:0005634">
    <property type="term" value="C:nucleus"/>
    <property type="evidence" value="ECO:0007669"/>
    <property type="project" value="UniProtKB-ARBA"/>
</dbReference>
<feature type="compositionally biased region" description="Polar residues" evidence="6">
    <location>
        <begin position="210"/>
        <end position="220"/>
    </location>
</feature>
<feature type="region of interest" description="Disordered" evidence="6">
    <location>
        <begin position="1133"/>
        <end position="1178"/>
    </location>
</feature>
<dbReference type="PANTHER" id="PTHR19818:SF139">
    <property type="entry name" value="PAIR-RULE PROTEIN ODD-PAIRED"/>
    <property type="match status" value="1"/>
</dbReference>
<comment type="caution">
    <text evidence="8">The sequence shown here is derived from an EMBL/GenBank/DDBJ whole genome shotgun (WGS) entry which is preliminary data.</text>
</comment>
<evidence type="ECO:0000256" key="2">
    <source>
        <dbReference type="ARBA" id="ARBA00022737"/>
    </source>
</evidence>
<feature type="compositionally biased region" description="Low complexity" evidence="6">
    <location>
        <begin position="221"/>
        <end position="240"/>
    </location>
</feature>
<proteinExistence type="predicted"/>
<dbReference type="SMART" id="SM00355">
    <property type="entry name" value="ZnF_C2H2"/>
    <property type="match status" value="3"/>
</dbReference>
<evidence type="ECO:0000256" key="6">
    <source>
        <dbReference type="SAM" id="MobiDB-lite"/>
    </source>
</evidence>
<evidence type="ECO:0000313" key="9">
    <source>
        <dbReference type="Proteomes" id="UP001176521"/>
    </source>
</evidence>
<feature type="compositionally biased region" description="Polar residues" evidence="6">
    <location>
        <begin position="615"/>
        <end position="624"/>
    </location>
</feature>
<feature type="compositionally biased region" description="Basic and acidic residues" evidence="6">
    <location>
        <begin position="691"/>
        <end position="701"/>
    </location>
</feature>
<evidence type="ECO:0000256" key="4">
    <source>
        <dbReference type="ARBA" id="ARBA00022833"/>
    </source>
</evidence>
<feature type="region of interest" description="Disordered" evidence="6">
    <location>
        <begin position="727"/>
        <end position="764"/>
    </location>
</feature>
<evidence type="ECO:0000259" key="7">
    <source>
        <dbReference type="PROSITE" id="PS50157"/>
    </source>
</evidence>
<sequence length="1178" mass="120371">MDFSQSFLQQPAQAPQQQFSAGFSNAQQQQQQQQQQAQGAFSGFPMGSLPDGSQQGTSAASAWFPTDAGFQTDFQVQNFSSAAVDAGENLTTWTPSYASVGGDGFASAYSASLADIAEEGDANFGFSGHAQQRMDSAVAYDPLISDTYDVPQLNQSGGGMSGGRVSSSANSVTMDFNTLLGGTGGWSVSGQTQGNDVAMGTGQGGGPSDAGQSSAFISSHASPAESGLSPGASSASAYPESGKGLDFTSGVNTSAAHVPVELVASWARSGSYGQDNLNNALKQVHISDDSRYQPVFAEDNETQGQSGSAEAAGGRADQLRASLPTLNTSMPMDIDLKAFKGIDLAAALATWASTQGGLPSPAATQAIQRAAAFGESLSAPPGGSGEGQSSSLWAQDGKTQGLTLQTSDATHLGADQNTLSAKLRDLTPVDGTFDRRSLAQPMRSESFEKIKCLINEGRMFSPATTTNTGAAAFDLSAAQQGGAATSDDSAGKSASDSFFLQLFSSIGMDAAQSQAALEQLQKQAQGGKESEQAQAQAHLAVMGLVGQGMGMGELSTNQWEQMGLKGFDDQHRIAAAQAVLGHDLTVMPIGLTTSDTRTQIGDGANAAEGGTAAGNQVNGGQTLDPSLLENSRDSTLGPMRQRNWSSSGRARPFGMLGGAPEPYRSQGQGADAAGPSYLGGSSAHPYGTPESLRRSASERNSQRRHRRAAKSEDITRLAQEGTADYVSRITSQDGKLAPPSFPGAAGMGMGTTSGPSGGMMPAVATQMGNPQALYASASTFPAQYHNSPQASLSPPAVGTHSDGSPSADGSRSGGGSASAGSPATTWTGSPSGGSGQASNSPHQQQHQSFAQMHAVTSSAAAQLVAGGAGGLAATTAMPGMMPAYNQQPPPGSLQPLQYSQTAAPMYGHLSGPNKGVHAGMLPPEMHGYGGMLMAGPGGYGMTNAGPMPGPANHVSAATQAASAARRKTEATFECPIPGCGSTFTRKNNLDGHLRSHNNERPFACPVPGCDKRFARRHDMNRHHDLHMNKKQHVCELCQRRFARLDALNRHLKNTNGTCAALGGGGEDEDEQEGGITEPPNIVPSSSAAAAASASDGSKMGALVAEPASTTGGVEVAISAPTPNFDQQLQELVAEENSSGSGGAQTQAQIPILVTPSRQNSGASSGGGGSGARFRGHVL</sequence>
<dbReference type="PANTHER" id="PTHR19818">
    <property type="entry name" value="ZINC FINGER PROTEIN ZIC AND GLI"/>
    <property type="match status" value="1"/>
</dbReference>
<feature type="compositionally biased region" description="Polar residues" evidence="6">
    <location>
        <begin position="51"/>
        <end position="60"/>
    </location>
</feature>
<feature type="compositionally biased region" description="Low complexity" evidence="6">
    <location>
        <begin position="818"/>
        <end position="829"/>
    </location>
</feature>
<feature type="region of interest" description="Disordered" evidence="6">
    <location>
        <begin position="1"/>
        <end position="60"/>
    </location>
</feature>
<dbReference type="InterPro" id="IPR050329">
    <property type="entry name" value="GLI_C2H2-zinc-finger"/>
</dbReference>
<feature type="region of interest" description="Disordered" evidence="6">
    <location>
        <begin position="600"/>
        <end position="713"/>
    </location>
</feature>
<evidence type="ECO:0000313" key="8">
    <source>
        <dbReference type="EMBL" id="KAK0540186.1"/>
    </source>
</evidence>
<feature type="region of interest" description="Disordered" evidence="6">
    <location>
        <begin position="185"/>
        <end position="240"/>
    </location>
</feature>
<keyword evidence="4" id="KW-0862">Zinc</keyword>
<organism evidence="8 9">
    <name type="scientific">Tilletia horrida</name>
    <dbReference type="NCBI Taxonomy" id="155126"/>
    <lineage>
        <taxon>Eukaryota</taxon>
        <taxon>Fungi</taxon>
        <taxon>Dikarya</taxon>
        <taxon>Basidiomycota</taxon>
        <taxon>Ustilaginomycotina</taxon>
        <taxon>Exobasidiomycetes</taxon>
        <taxon>Tilletiales</taxon>
        <taxon>Tilletiaceae</taxon>
        <taxon>Tilletia</taxon>
    </lineage>
</organism>
<dbReference type="GO" id="GO:0008270">
    <property type="term" value="F:zinc ion binding"/>
    <property type="evidence" value="ECO:0007669"/>
    <property type="project" value="UniProtKB-KW"/>
</dbReference>
<dbReference type="EMBL" id="JAPDMQ010000017">
    <property type="protein sequence ID" value="KAK0540186.1"/>
    <property type="molecule type" value="Genomic_DNA"/>
</dbReference>
<keyword evidence="3 5" id="KW-0863">Zinc-finger</keyword>
<feature type="compositionally biased region" description="Polar residues" evidence="6">
    <location>
        <begin position="1133"/>
        <end position="1148"/>
    </location>
</feature>
<dbReference type="InterPro" id="IPR036236">
    <property type="entry name" value="Znf_C2H2_sf"/>
</dbReference>
<feature type="region of interest" description="Disordered" evidence="6">
    <location>
        <begin position="1054"/>
        <end position="1093"/>
    </location>
</feature>
<evidence type="ECO:0000256" key="3">
    <source>
        <dbReference type="ARBA" id="ARBA00022771"/>
    </source>
</evidence>
<dbReference type="Gene3D" id="3.30.160.60">
    <property type="entry name" value="Classic Zinc Finger"/>
    <property type="match status" value="2"/>
</dbReference>
<dbReference type="SUPFAM" id="SSF57667">
    <property type="entry name" value="beta-beta-alpha zinc fingers"/>
    <property type="match status" value="2"/>
</dbReference>
<gene>
    <name evidence="8" type="ORF">OC842_000578</name>
</gene>
<dbReference type="AlphaFoldDB" id="A0AAN6GGK8"/>
<feature type="compositionally biased region" description="Polar residues" evidence="6">
    <location>
        <begin position="836"/>
        <end position="853"/>
    </location>
</feature>
<dbReference type="GO" id="GO:0000978">
    <property type="term" value="F:RNA polymerase II cis-regulatory region sequence-specific DNA binding"/>
    <property type="evidence" value="ECO:0007669"/>
    <property type="project" value="TreeGrafter"/>
</dbReference>
<feature type="region of interest" description="Disordered" evidence="6">
    <location>
        <begin position="375"/>
        <end position="400"/>
    </location>
</feature>
<dbReference type="PROSITE" id="PS00028">
    <property type="entry name" value="ZINC_FINGER_C2H2_1"/>
    <property type="match status" value="2"/>
</dbReference>
<keyword evidence="9" id="KW-1185">Reference proteome</keyword>
<feature type="compositionally biased region" description="Polar residues" evidence="6">
    <location>
        <begin position="783"/>
        <end position="792"/>
    </location>
</feature>
<dbReference type="GO" id="GO:0045944">
    <property type="term" value="P:positive regulation of transcription by RNA polymerase II"/>
    <property type="evidence" value="ECO:0007669"/>
    <property type="project" value="UniProtKB-ARBA"/>
</dbReference>
<feature type="compositionally biased region" description="Gly residues" evidence="6">
    <location>
        <begin position="745"/>
        <end position="757"/>
    </location>
</feature>
<dbReference type="Proteomes" id="UP001176521">
    <property type="component" value="Unassembled WGS sequence"/>
</dbReference>
<keyword evidence="1" id="KW-0479">Metal-binding</keyword>
<dbReference type="GO" id="GO:0000981">
    <property type="term" value="F:DNA-binding transcription factor activity, RNA polymerase II-specific"/>
    <property type="evidence" value="ECO:0007669"/>
    <property type="project" value="TreeGrafter"/>
</dbReference>
<dbReference type="InterPro" id="IPR013087">
    <property type="entry name" value="Znf_C2H2_type"/>
</dbReference>
<feature type="compositionally biased region" description="Low complexity" evidence="6">
    <location>
        <begin position="801"/>
        <end position="810"/>
    </location>
</feature>
<feature type="compositionally biased region" description="Low complexity" evidence="6">
    <location>
        <begin position="1084"/>
        <end position="1093"/>
    </location>
</feature>
<reference evidence="8" key="1">
    <citation type="journal article" date="2023" name="PhytoFront">
        <title>Draft Genome Resources of Seven Strains of Tilletia horrida, Causal Agent of Kernel Smut of Rice.</title>
        <authorList>
            <person name="Khanal S."/>
            <person name="Antony Babu S."/>
            <person name="Zhou X.G."/>
        </authorList>
    </citation>
    <scope>NUCLEOTIDE SEQUENCE</scope>
    <source>
        <strain evidence="8">TX3</strain>
    </source>
</reference>